<dbReference type="EMBL" id="VSSQ01134933">
    <property type="protein sequence ID" value="MPN60104.1"/>
    <property type="molecule type" value="Genomic_DNA"/>
</dbReference>
<accession>A0A645JIE3</accession>
<sequence length="103" mass="11516">MKQTADHQQHLGINQRVRSTGHFGTDLMELTVTAFLWTLMAKHGAHIVEFVDAIQGIQFMFDQCPHHAGRSFRPQGQTAAPLVRKGIHLLFNNIGGITNRTAK</sequence>
<evidence type="ECO:0000313" key="1">
    <source>
        <dbReference type="EMBL" id="MPN60104.1"/>
    </source>
</evidence>
<reference evidence="1" key="1">
    <citation type="submission" date="2019-08" db="EMBL/GenBank/DDBJ databases">
        <authorList>
            <person name="Kucharzyk K."/>
            <person name="Murdoch R.W."/>
            <person name="Higgins S."/>
            <person name="Loffler F."/>
        </authorList>
    </citation>
    <scope>NUCLEOTIDE SEQUENCE</scope>
</reference>
<organism evidence="1">
    <name type="scientific">bioreactor metagenome</name>
    <dbReference type="NCBI Taxonomy" id="1076179"/>
    <lineage>
        <taxon>unclassified sequences</taxon>
        <taxon>metagenomes</taxon>
        <taxon>ecological metagenomes</taxon>
    </lineage>
</organism>
<comment type="caution">
    <text evidence="1">The sequence shown here is derived from an EMBL/GenBank/DDBJ whole genome shotgun (WGS) entry which is preliminary data.</text>
</comment>
<protein>
    <submittedName>
        <fullName evidence="1">Uncharacterized protein</fullName>
    </submittedName>
</protein>
<gene>
    <name evidence="1" type="ORF">SDC9_207829</name>
</gene>
<dbReference type="AlphaFoldDB" id="A0A645JIE3"/>
<proteinExistence type="predicted"/>
<name>A0A645JIE3_9ZZZZ</name>